<sequence>MGRDALTEKWFDLTRERMPGLAEARSWPVRFNHCFQRILLDNAVGAKWNEEIPAPAYRHAPDEVLERATRLGEAVIAGEADLAELNANSLAWRGKL</sequence>
<reference evidence="1" key="1">
    <citation type="submission" date="2021-06" db="EMBL/GenBank/DDBJ databases">
        <title>50 bacteria genomes isolated from Dapeng, Shenzhen, China.</title>
        <authorList>
            <person name="Zheng W."/>
            <person name="Yu S."/>
            <person name="Huang Y."/>
        </authorList>
    </citation>
    <scope>NUCLEOTIDE SEQUENCE</scope>
    <source>
        <strain evidence="1">DP4N28-2</strain>
    </source>
</reference>
<evidence type="ECO:0000313" key="1">
    <source>
        <dbReference type="EMBL" id="MBY6217948.1"/>
    </source>
</evidence>
<dbReference type="RefSeq" id="WP_222404929.1">
    <property type="nucleotide sequence ID" value="NZ_JAHVKP010000001.1"/>
</dbReference>
<accession>A0A9Q3S0N2</accession>
<dbReference type="Proteomes" id="UP000824927">
    <property type="component" value="Unassembled WGS sequence"/>
</dbReference>
<comment type="caution">
    <text evidence="1">The sequence shown here is derived from an EMBL/GenBank/DDBJ whole genome shotgun (WGS) entry which is preliminary data.</text>
</comment>
<organism evidence="1 2">
    <name type="scientific">Qipengyuania aquimaris</name>
    <dbReference type="NCBI Taxonomy" id="255984"/>
    <lineage>
        <taxon>Bacteria</taxon>
        <taxon>Pseudomonadati</taxon>
        <taxon>Pseudomonadota</taxon>
        <taxon>Alphaproteobacteria</taxon>
        <taxon>Sphingomonadales</taxon>
        <taxon>Erythrobacteraceae</taxon>
        <taxon>Qipengyuania</taxon>
    </lineage>
</organism>
<dbReference type="AlphaFoldDB" id="A0A9Q3S0N2"/>
<name>A0A9Q3S0N2_9SPHN</name>
<evidence type="ECO:0000313" key="2">
    <source>
        <dbReference type="Proteomes" id="UP000824927"/>
    </source>
</evidence>
<dbReference type="EMBL" id="JAHVKP010000001">
    <property type="protein sequence ID" value="MBY6217948.1"/>
    <property type="molecule type" value="Genomic_DNA"/>
</dbReference>
<proteinExistence type="predicted"/>
<gene>
    <name evidence="1" type="ORF">KUV31_06280</name>
</gene>
<protein>
    <submittedName>
        <fullName evidence="1">GCN5-related N-acetyltransferase</fullName>
    </submittedName>
</protein>